<evidence type="ECO:0000313" key="1">
    <source>
        <dbReference type="EMBL" id="SVA63241.1"/>
    </source>
</evidence>
<organism evidence="1">
    <name type="scientific">marine metagenome</name>
    <dbReference type="NCBI Taxonomy" id="408172"/>
    <lineage>
        <taxon>unclassified sequences</taxon>
        <taxon>metagenomes</taxon>
        <taxon>ecological metagenomes</taxon>
    </lineage>
</organism>
<name>A0A381XFI6_9ZZZZ</name>
<protein>
    <submittedName>
        <fullName evidence="1">Uncharacterized protein</fullName>
    </submittedName>
</protein>
<sequence>MNHCHRVIIAAVASGLLSVCFQISTESRDLPVNPTAFTDGVSRPFEGAIVPVFGQSNTTVQDIVANDLLNDQEPVDEIANGARHSHSELAWWLRHTRRSVLR</sequence>
<proteinExistence type="predicted"/>
<reference evidence="1" key="1">
    <citation type="submission" date="2018-05" db="EMBL/GenBank/DDBJ databases">
        <authorList>
            <person name="Lanie J.A."/>
            <person name="Ng W.-L."/>
            <person name="Kazmierczak K.M."/>
            <person name="Andrzejewski T.M."/>
            <person name="Davidsen T.M."/>
            <person name="Wayne K.J."/>
            <person name="Tettelin H."/>
            <person name="Glass J.I."/>
            <person name="Rusch D."/>
            <person name="Podicherti R."/>
            <person name="Tsui H.-C.T."/>
            <person name="Winkler M.E."/>
        </authorList>
    </citation>
    <scope>NUCLEOTIDE SEQUENCE</scope>
</reference>
<dbReference type="AlphaFoldDB" id="A0A381XFI6"/>
<accession>A0A381XFI6</accession>
<dbReference type="EMBL" id="UINC01014918">
    <property type="protein sequence ID" value="SVA63241.1"/>
    <property type="molecule type" value="Genomic_DNA"/>
</dbReference>
<gene>
    <name evidence="1" type="ORF">METZ01_LOCUS116095</name>
</gene>